<evidence type="ECO:0000256" key="1">
    <source>
        <dbReference type="ARBA" id="ARBA00004305"/>
    </source>
</evidence>
<dbReference type="GO" id="GO:0005759">
    <property type="term" value="C:mitochondrial matrix"/>
    <property type="evidence" value="ECO:0007669"/>
    <property type="project" value="UniProtKB-SubCell"/>
</dbReference>
<reference evidence="4" key="1">
    <citation type="submission" date="2021-01" db="EMBL/GenBank/DDBJ databases">
        <authorList>
            <person name="Corre E."/>
            <person name="Pelletier E."/>
            <person name="Niang G."/>
            <person name="Scheremetjew M."/>
            <person name="Finn R."/>
            <person name="Kale V."/>
            <person name="Holt S."/>
            <person name="Cochrane G."/>
            <person name="Meng A."/>
            <person name="Brown T."/>
            <person name="Cohen L."/>
        </authorList>
    </citation>
    <scope>NUCLEOTIDE SEQUENCE</scope>
    <source>
        <strain evidence="4">CCAP 955/1</strain>
    </source>
</reference>
<proteinExistence type="predicted"/>
<evidence type="ECO:0000256" key="3">
    <source>
        <dbReference type="ARBA" id="ARBA00023186"/>
    </source>
</evidence>
<dbReference type="InterPro" id="IPR050435">
    <property type="entry name" value="MZM1/LYRM7"/>
</dbReference>
<dbReference type="PANTHER" id="PTHR46749:SF1">
    <property type="entry name" value="COMPLEX III ASSEMBLY FACTOR LYRM7"/>
    <property type="match status" value="1"/>
</dbReference>
<dbReference type="PANTHER" id="PTHR46749">
    <property type="entry name" value="COMPLEX III ASSEMBLY FACTOR LYRM7"/>
    <property type="match status" value="1"/>
</dbReference>
<keyword evidence="3" id="KW-0143">Chaperone</keyword>
<dbReference type="CDD" id="cd20267">
    <property type="entry name" value="Complex1_LYR_LYRM7"/>
    <property type="match status" value="1"/>
</dbReference>
<dbReference type="GO" id="GO:0034551">
    <property type="term" value="P:mitochondrial respiratory chain complex III assembly"/>
    <property type="evidence" value="ECO:0007669"/>
    <property type="project" value="InterPro"/>
</dbReference>
<gene>
    <name evidence="4" type="ORF">SELO1098_LOCUS16913</name>
</gene>
<dbReference type="InterPro" id="IPR045298">
    <property type="entry name" value="Complex1_LYR_LYRM7"/>
</dbReference>
<dbReference type="EMBL" id="HBIC01033250">
    <property type="protein sequence ID" value="CAE0288070.1"/>
    <property type="molecule type" value="Transcribed_RNA"/>
</dbReference>
<keyword evidence="2" id="KW-0496">Mitochondrion</keyword>
<evidence type="ECO:0000256" key="2">
    <source>
        <dbReference type="ARBA" id="ARBA00023128"/>
    </source>
</evidence>
<name>A0A7S3H8J0_9STRA</name>
<dbReference type="GO" id="GO:0044183">
    <property type="term" value="F:protein folding chaperone"/>
    <property type="evidence" value="ECO:0007669"/>
    <property type="project" value="TreeGrafter"/>
</dbReference>
<organism evidence="4">
    <name type="scientific">Spumella elongata</name>
    <dbReference type="NCBI Taxonomy" id="89044"/>
    <lineage>
        <taxon>Eukaryota</taxon>
        <taxon>Sar</taxon>
        <taxon>Stramenopiles</taxon>
        <taxon>Ochrophyta</taxon>
        <taxon>Chrysophyceae</taxon>
        <taxon>Chromulinales</taxon>
        <taxon>Chromulinaceae</taxon>
        <taxon>Spumella</taxon>
    </lineage>
</organism>
<comment type="subcellular location">
    <subcellularLocation>
        <location evidence="1">Mitochondrion matrix</location>
    </subcellularLocation>
</comment>
<evidence type="ECO:0000313" key="4">
    <source>
        <dbReference type="EMBL" id="CAE0288070.1"/>
    </source>
</evidence>
<dbReference type="AlphaFoldDB" id="A0A7S3H8J0"/>
<evidence type="ECO:0008006" key="5">
    <source>
        <dbReference type="Google" id="ProtNLM"/>
    </source>
</evidence>
<accession>A0A7S3H8J0</accession>
<sequence>MSLAGYRRLLRRINFTFAGDHKAIKQAKIQLKGAFLENKHSTDFETHQKEIDEIDEVLRFHIVQATKSVRGNFGLNLSDDHQVTIAAGQSLQHGPELEAIDPSYVGRTGSLIVEKTKGDRTPFDGNDIK</sequence>
<protein>
    <recommendedName>
        <fullName evidence="5">Complex III assembly factor LYRM7</fullName>
    </recommendedName>
</protein>